<dbReference type="InParanoid" id="G3IP48"/>
<organism evidence="1 2">
    <name type="scientific">Cricetulus griseus</name>
    <name type="common">Chinese hamster</name>
    <name type="synonym">Cricetulus barabensis griseus</name>
    <dbReference type="NCBI Taxonomy" id="10029"/>
    <lineage>
        <taxon>Eukaryota</taxon>
        <taxon>Metazoa</taxon>
        <taxon>Chordata</taxon>
        <taxon>Craniata</taxon>
        <taxon>Vertebrata</taxon>
        <taxon>Euteleostomi</taxon>
        <taxon>Mammalia</taxon>
        <taxon>Eutheria</taxon>
        <taxon>Euarchontoglires</taxon>
        <taxon>Glires</taxon>
        <taxon>Rodentia</taxon>
        <taxon>Myomorpha</taxon>
        <taxon>Muroidea</taxon>
        <taxon>Cricetidae</taxon>
        <taxon>Cricetinae</taxon>
        <taxon>Cricetulus</taxon>
    </lineage>
</organism>
<reference evidence="2" key="1">
    <citation type="journal article" date="2011" name="Nat. Biotechnol.">
        <title>The genomic sequence of the Chinese hamster ovary (CHO)-K1 cell line.</title>
        <authorList>
            <person name="Xu X."/>
            <person name="Nagarajan H."/>
            <person name="Lewis N.E."/>
            <person name="Pan S."/>
            <person name="Cai Z."/>
            <person name="Liu X."/>
            <person name="Chen W."/>
            <person name="Xie M."/>
            <person name="Wang W."/>
            <person name="Hammond S."/>
            <person name="Andersen M.R."/>
            <person name="Neff N."/>
            <person name="Passarelli B."/>
            <person name="Koh W."/>
            <person name="Fan H.C."/>
            <person name="Wang J."/>
            <person name="Gui Y."/>
            <person name="Lee K.H."/>
            <person name="Betenbaugh M.J."/>
            <person name="Quake S.R."/>
            <person name="Famili I."/>
            <person name="Palsson B.O."/>
            <person name="Wang J."/>
        </authorList>
    </citation>
    <scope>NUCLEOTIDE SEQUENCE [LARGE SCALE GENOMIC DNA]</scope>
    <source>
        <strain evidence="2">CHO K1 cell line</strain>
    </source>
</reference>
<dbReference type="Proteomes" id="UP000001075">
    <property type="component" value="Unassembled WGS sequence"/>
</dbReference>
<evidence type="ECO:0000313" key="2">
    <source>
        <dbReference type="Proteomes" id="UP000001075"/>
    </source>
</evidence>
<protein>
    <submittedName>
        <fullName evidence="1">Uncharacterized protein</fullName>
    </submittedName>
</protein>
<accession>G3IP48</accession>
<name>G3IP48_CRIGR</name>
<proteinExistence type="predicted"/>
<gene>
    <name evidence="1" type="ORF">I79_025751</name>
</gene>
<evidence type="ECO:0000313" key="1">
    <source>
        <dbReference type="EMBL" id="EGW15307.1"/>
    </source>
</evidence>
<dbReference type="EMBL" id="JH008819">
    <property type="protein sequence ID" value="EGW15307.1"/>
    <property type="molecule type" value="Genomic_DNA"/>
</dbReference>
<sequence>MQNSGRGMADGSRTDTGPWRVIHHRQTRMLCQHMDAVLPLGLGMSPPPLKSDLGTSDEIITTTGILCVGARPGIRIQITENYCQMTLISDHQWNCKKNLAYLGRQMDTELPLGLGVTYTVAKR</sequence>
<dbReference type="AlphaFoldDB" id="G3IP48"/>